<accession>A0A835DAF7</accession>
<keyword evidence="11" id="KW-1185">Reference proteome</keyword>
<evidence type="ECO:0000256" key="4">
    <source>
        <dbReference type="ARBA" id="ARBA00022723"/>
    </source>
</evidence>
<evidence type="ECO:0000256" key="7">
    <source>
        <dbReference type="ARBA" id="ARBA00022833"/>
    </source>
</evidence>
<dbReference type="SMART" id="SM00184">
    <property type="entry name" value="RING"/>
    <property type="match status" value="1"/>
</dbReference>
<comment type="caution">
    <text evidence="10">The sequence shown here is derived from an EMBL/GenBank/DDBJ whole genome shotgun (WGS) entry which is preliminary data.</text>
</comment>
<evidence type="ECO:0000256" key="1">
    <source>
        <dbReference type="ARBA" id="ARBA00000900"/>
    </source>
</evidence>
<dbReference type="AlphaFoldDB" id="A0A835DAF7"/>
<evidence type="ECO:0000313" key="10">
    <source>
        <dbReference type="EMBL" id="KAF8393692.1"/>
    </source>
</evidence>
<dbReference type="GO" id="GO:0005737">
    <property type="term" value="C:cytoplasm"/>
    <property type="evidence" value="ECO:0007669"/>
    <property type="project" value="TreeGrafter"/>
</dbReference>
<keyword evidence="6" id="KW-0833">Ubl conjugation pathway</keyword>
<dbReference type="Gene3D" id="3.30.40.10">
    <property type="entry name" value="Zinc/RING finger domain, C3HC4 (zinc finger)"/>
    <property type="match status" value="1"/>
</dbReference>
<organism evidence="10 11">
    <name type="scientific">Tetracentron sinense</name>
    <name type="common">Spur-leaf</name>
    <dbReference type="NCBI Taxonomy" id="13715"/>
    <lineage>
        <taxon>Eukaryota</taxon>
        <taxon>Viridiplantae</taxon>
        <taxon>Streptophyta</taxon>
        <taxon>Embryophyta</taxon>
        <taxon>Tracheophyta</taxon>
        <taxon>Spermatophyta</taxon>
        <taxon>Magnoliopsida</taxon>
        <taxon>Trochodendrales</taxon>
        <taxon>Trochodendraceae</taxon>
        <taxon>Tetracentron</taxon>
    </lineage>
</organism>
<dbReference type="PANTHER" id="PTHR15710">
    <property type="entry name" value="E3 UBIQUITIN-PROTEIN LIGASE PRAJA"/>
    <property type="match status" value="1"/>
</dbReference>
<evidence type="ECO:0000313" key="11">
    <source>
        <dbReference type="Proteomes" id="UP000655225"/>
    </source>
</evidence>
<reference evidence="10 11" key="1">
    <citation type="submission" date="2020-04" db="EMBL/GenBank/DDBJ databases">
        <title>Plant Genome Project.</title>
        <authorList>
            <person name="Zhang R.-G."/>
        </authorList>
    </citation>
    <scope>NUCLEOTIDE SEQUENCE [LARGE SCALE GENOMIC DNA]</scope>
    <source>
        <strain evidence="10">YNK0</strain>
        <tissue evidence="10">Leaf</tissue>
    </source>
</reference>
<proteinExistence type="predicted"/>
<dbReference type="PANTHER" id="PTHR15710:SF4">
    <property type="entry name" value="E3 UBIQUITIN-PROTEIN LIGASE AIP2"/>
    <property type="match status" value="1"/>
</dbReference>
<feature type="domain" description="RING-type" evidence="9">
    <location>
        <begin position="231"/>
        <end position="272"/>
    </location>
</feature>
<dbReference type="FunFam" id="3.30.40.10:FF:000127">
    <property type="entry name" value="E3 ubiquitin-protein ligase RNF181"/>
    <property type="match status" value="1"/>
</dbReference>
<evidence type="ECO:0000259" key="9">
    <source>
        <dbReference type="PROSITE" id="PS50089"/>
    </source>
</evidence>
<sequence length="311" mass="35467">MGSEEESLERRLQELQKQLGKKQMFEEAVSSIRSLLRDTYRSASPSLQKLIYSAVCRVATVLQTRYTAPGFWLAGLGLFEEAERLIPESSVREHLKTCIARAREQLYEMENQPEISESARSRTQRGFLFEGHLTVDPEPPQPALFDLENFLAIAAASSISSEGQAVNNNISESPFNIQDFMLGLEDFIENAWEGHNARPRRPPASKKVIADLPVITVTEEFLAKLGRDIECSICKDNLVINDKMQELPCKHIYHPPCIKTWLDESNYCPVCRHELQTDDHAYESWKEREKEAEEQRKGAANAIRGGEYMYV</sequence>
<dbReference type="Proteomes" id="UP000655225">
    <property type="component" value="Unassembled WGS sequence"/>
</dbReference>
<evidence type="ECO:0000256" key="3">
    <source>
        <dbReference type="ARBA" id="ARBA00022679"/>
    </source>
</evidence>
<comment type="catalytic activity">
    <reaction evidence="1">
        <text>S-ubiquitinyl-[E2 ubiquitin-conjugating enzyme]-L-cysteine + [acceptor protein]-L-lysine = [E2 ubiquitin-conjugating enzyme]-L-cysteine + N(6)-ubiquitinyl-[acceptor protein]-L-lysine.</text>
        <dbReference type="EC" id="2.3.2.27"/>
    </reaction>
</comment>
<dbReference type="OrthoDB" id="8062037at2759"/>
<evidence type="ECO:0000256" key="6">
    <source>
        <dbReference type="ARBA" id="ARBA00022786"/>
    </source>
</evidence>
<dbReference type="Pfam" id="PF13639">
    <property type="entry name" value="zf-RING_2"/>
    <property type="match status" value="1"/>
</dbReference>
<evidence type="ECO:0000256" key="8">
    <source>
        <dbReference type="PROSITE-ProRule" id="PRU00175"/>
    </source>
</evidence>
<keyword evidence="3" id="KW-0808">Transferase</keyword>
<evidence type="ECO:0000256" key="5">
    <source>
        <dbReference type="ARBA" id="ARBA00022771"/>
    </source>
</evidence>
<name>A0A835DAF7_TETSI</name>
<protein>
    <recommendedName>
        <fullName evidence="2">RING-type E3 ubiquitin transferase</fullName>
        <ecNumber evidence="2">2.3.2.27</ecNumber>
    </recommendedName>
</protein>
<dbReference type="EMBL" id="JABCRI010000015">
    <property type="protein sequence ID" value="KAF8393692.1"/>
    <property type="molecule type" value="Genomic_DNA"/>
</dbReference>
<keyword evidence="7" id="KW-0862">Zinc</keyword>
<keyword evidence="5 8" id="KW-0863">Zinc-finger</keyword>
<dbReference type="InterPro" id="IPR013083">
    <property type="entry name" value="Znf_RING/FYVE/PHD"/>
</dbReference>
<dbReference type="OMA" id="YSVICRV"/>
<dbReference type="PROSITE" id="PS50089">
    <property type="entry name" value="ZF_RING_2"/>
    <property type="match status" value="1"/>
</dbReference>
<dbReference type="GO" id="GO:0008270">
    <property type="term" value="F:zinc ion binding"/>
    <property type="evidence" value="ECO:0007669"/>
    <property type="project" value="UniProtKB-KW"/>
</dbReference>
<dbReference type="GO" id="GO:0016567">
    <property type="term" value="P:protein ubiquitination"/>
    <property type="evidence" value="ECO:0007669"/>
    <property type="project" value="TreeGrafter"/>
</dbReference>
<evidence type="ECO:0000256" key="2">
    <source>
        <dbReference type="ARBA" id="ARBA00012483"/>
    </source>
</evidence>
<dbReference type="SUPFAM" id="SSF57850">
    <property type="entry name" value="RING/U-box"/>
    <property type="match status" value="1"/>
</dbReference>
<gene>
    <name evidence="10" type="ORF">HHK36_021939</name>
</gene>
<dbReference type="GO" id="GO:0061630">
    <property type="term" value="F:ubiquitin protein ligase activity"/>
    <property type="evidence" value="ECO:0007669"/>
    <property type="project" value="UniProtKB-EC"/>
</dbReference>
<keyword evidence="4" id="KW-0479">Metal-binding</keyword>
<dbReference type="EC" id="2.3.2.27" evidence="2"/>
<dbReference type="InterPro" id="IPR001841">
    <property type="entry name" value="Znf_RING"/>
</dbReference>